<dbReference type="STRING" id="486041.B0D1K1"/>
<feature type="coiled-coil region" evidence="1">
    <location>
        <begin position="5"/>
        <end position="39"/>
    </location>
</feature>
<protein>
    <submittedName>
        <fullName evidence="3">Predicted protein</fullName>
    </submittedName>
</protein>
<feature type="region of interest" description="Disordered" evidence="2">
    <location>
        <begin position="68"/>
        <end position="87"/>
    </location>
</feature>
<organism evidence="4">
    <name type="scientific">Laccaria bicolor (strain S238N-H82 / ATCC MYA-4686)</name>
    <name type="common">Bicoloured deceiver</name>
    <name type="synonym">Laccaria laccata var. bicolor</name>
    <dbReference type="NCBI Taxonomy" id="486041"/>
    <lineage>
        <taxon>Eukaryota</taxon>
        <taxon>Fungi</taxon>
        <taxon>Dikarya</taxon>
        <taxon>Basidiomycota</taxon>
        <taxon>Agaricomycotina</taxon>
        <taxon>Agaricomycetes</taxon>
        <taxon>Agaricomycetidae</taxon>
        <taxon>Agaricales</taxon>
        <taxon>Agaricineae</taxon>
        <taxon>Hydnangiaceae</taxon>
        <taxon>Laccaria</taxon>
    </lineage>
</organism>
<sequence>MTRKLYQLEEKKKIDQLRKEKEEDELQRLQEEQTGKKRTEKLEWLYAMPATGSISQNPNDLEKYLLGKKRYRQPTRTQREGMPHEDE</sequence>
<dbReference type="AlphaFoldDB" id="B0D1K1"/>
<name>B0D1K1_LACBS</name>
<feature type="compositionally biased region" description="Basic and acidic residues" evidence="2">
    <location>
        <begin position="77"/>
        <end position="87"/>
    </location>
</feature>
<dbReference type="GeneID" id="6073591"/>
<reference evidence="3 4" key="1">
    <citation type="journal article" date="2008" name="Nature">
        <title>The genome of Laccaria bicolor provides insights into mycorrhizal symbiosis.</title>
        <authorList>
            <person name="Martin F."/>
            <person name="Aerts A."/>
            <person name="Ahren D."/>
            <person name="Brun A."/>
            <person name="Danchin E.G.J."/>
            <person name="Duchaussoy F."/>
            <person name="Gibon J."/>
            <person name="Kohler A."/>
            <person name="Lindquist E."/>
            <person name="Pereda V."/>
            <person name="Salamov A."/>
            <person name="Shapiro H.J."/>
            <person name="Wuyts J."/>
            <person name="Blaudez D."/>
            <person name="Buee M."/>
            <person name="Brokstein P."/>
            <person name="Canbaeck B."/>
            <person name="Cohen D."/>
            <person name="Courty P.E."/>
            <person name="Coutinho P.M."/>
            <person name="Delaruelle C."/>
            <person name="Detter J.C."/>
            <person name="Deveau A."/>
            <person name="DiFazio S."/>
            <person name="Duplessis S."/>
            <person name="Fraissinet-Tachet L."/>
            <person name="Lucic E."/>
            <person name="Frey-Klett P."/>
            <person name="Fourrey C."/>
            <person name="Feussner I."/>
            <person name="Gay G."/>
            <person name="Grimwood J."/>
            <person name="Hoegger P.J."/>
            <person name="Jain P."/>
            <person name="Kilaru S."/>
            <person name="Labbe J."/>
            <person name="Lin Y.C."/>
            <person name="Legue V."/>
            <person name="Le Tacon F."/>
            <person name="Marmeisse R."/>
            <person name="Melayah D."/>
            <person name="Montanini B."/>
            <person name="Muratet M."/>
            <person name="Nehls U."/>
            <person name="Niculita-Hirzel H."/>
            <person name="Oudot-Le Secq M.P."/>
            <person name="Peter M."/>
            <person name="Quesneville H."/>
            <person name="Rajashekar B."/>
            <person name="Reich M."/>
            <person name="Rouhier N."/>
            <person name="Schmutz J."/>
            <person name="Yin T."/>
            <person name="Chalot M."/>
            <person name="Henrissat B."/>
            <person name="Kuees U."/>
            <person name="Lucas S."/>
            <person name="Van de Peer Y."/>
            <person name="Podila G.K."/>
            <person name="Polle A."/>
            <person name="Pukkila P.J."/>
            <person name="Richardson P.M."/>
            <person name="Rouze P."/>
            <person name="Sanders I.R."/>
            <person name="Stajich J.E."/>
            <person name="Tunlid A."/>
            <person name="Tuskan G."/>
            <person name="Grigoriev I.V."/>
        </authorList>
    </citation>
    <scope>NUCLEOTIDE SEQUENCE [LARGE SCALE GENOMIC DNA]</scope>
    <source>
        <strain evidence="4">S238N-H82 / ATCC MYA-4686</strain>
    </source>
</reference>
<dbReference type="KEGG" id="lbc:LACBIDRAFT_314087"/>
<accession>B0D1K1</accession>
<evidence type="ECO:0000313" key="4">
    <source>
        <dbReference type="Proteomes" id="UP000001194"/>
    </source>
</evidence>
<keyword evidence="4" id="KW-1185">Reference proteome</keyword>
<evidence type="ECO:0000256" key="1">
    <source>
        <dbReference type="SAM" id="Coils"/>
    </source>
</evidence>
<dbReference type="OrthoDB" id="21123at2759"/>
<dbReference type="RefSeq" id="XP_001877549.1">
    <property type="nucleotide sequence ID" value="XM_001877514.1"/>
</dbReference>
<dbReference type="Proteomes" id="UP000001194">
    <property type="component" value="Unassembled WGS sequence"/>
</dbReference>
<proteinExistence type="predicted"/>
<evidence type="ECO:0000313" key="3">
    <source>
        <dbReference type="EMBL" id="EDR11652.1"/>
    </source>
</evidence>
<dbReference type="EMBL" id="DS547095">
    <property type="protein sequence ID" value="EDR11652.1"/>
    <property type="molecule type" value="Genomic_DNA"/>
</dbReference>
<keyword evidence="1" id="KW-0175">Coiled coil</keyword>
<dbReference type="HOGENOM" id="CLU_2483734_0_0_1"/>
<gene>
    <name evidence="3" type="ORF">LACBIDRAFT_314087</name>
</gene>
<dbReference type="InParanoid" id="B0D1K1"/>
<evidence type="ECO:0000256" key="2">
    <source>
        <dbReference type="SAM" id="MobiDB-lite"/>
    </source>
</evidence>